<dbReference type="FunCoup" id="A0A5Q0BU12">
    <property type="interactions" value="324"/>
</dbReference>
<evidence type="ECO:0000256" key="6">
    <source>
        <dbReference type="ARBA" id="ARBA00022556"/>
    </source>
</evidence>
<dbReference type="SUPFAM" id="SSF53756">
    <property type="entry name" value="UDP-Glycosyltransferase/glycogen phosphorylase"/>
    <property type="match status" value="1"/>
</dbReference>
<evidence type="ECO:0000256" key="2">
    <source>
        <dbReference type="ARBA" id="ARBA00007868"/>
    </source>
</evidence>
<evidence type="ECO:0000256" key="4">
    <source>
        <dbReference type="ARBA" id="ARBA00020902"/>
    </source>
</evidence>
<keyword evidence="8 12" id="KW-0808">Transferase</keyword>
<evidence type="ECO:0000256" key="9">
    <source>
        <dbReference type="ARBA" id="ARBA00023098"/>
    </source>
</evidence>
<dbReference type="NCBIfam" id="TIGR00215">
    <property type="entry name" value="lpxB"/>
    <property type="match status" value="1"/>
</dbReference>
<evidence type="ECO:0000256" key="10">
    <source>
        <dbReference type="ARBA" id="ARBA00048975"/>
    </source>
</evidence>
<keyword evidence="5" id="KW-0444">Lipid biosynthesis</keyword>
<gene>
    <name evidence="12" type="primary">lpxB</name>
    <name evidence="12" type="ORF">F6R98_16235</name>
</gene>
<sequence length="374" mass="40966">MLVAGEASGDQHAASLFLELKRRIPGVRAIGMGSSKMRAAGVDIRFDSSSIGVIGVTEVIRHYGKIRAVLQQMKRLAASERPDLLICVDYQAFNFQLAKYARSIGIKVLFYVSPQVWASRPWRVKKYGKAIDHMAVIFPFEQPFYESYRIPVTYVGHPLAGKVRPSADKSVLINEFGLDPLRPVIGLLPGSRANEIRRLLPVIRDAVVLLAARYPQAQFMLSQAPTVDDGALDEVLASCPAAIRRIKARNHDVLACCDVAVTVSGTATLEVALSRVPMLIIYKVAPLTYWLGRWLINIPFIGMPNILAGRAIVRELIQHEASGPAIAGEVGQLLDDTEYAAQMRRDLDDVSRMLGEGGGSANLAGLACRMLEYG</sequence>
<dbReference type="EMBL" id="CP044205">
    <property type="protein sequence ID" value="QFY45156.1"/>
    <property type="molecule type" value="Genomic_DNA"/>
</dbReference>
<proteinExistence type="inferred from homology"/>
<dbReference type="GO" id="GO:0005543">
    <property type="term" value="F:phospholipid binding"/>
    <property type="evidence" value="ECO:0007669"/>
    <property type="project" value="TreeGrafter"/>
</dbReference>
<evidence type="ECO:0000256" key="1">
    <source>
        <dbReference type="ARBA" id="ARBA00002056"/>
    </source>
</evidence>
<dbReference type="GO" id="GO:0008915">
    <property type="term" value="F:lipid-A-disaccharide synthase activity"/>
    <property type="evidence" value="ECO:0007669"/>
    <property type="project" value="UniProtKB-UniRule"/>
</dbReference>
<comment type="function">
    <text evidence="1">Condensation of UDP-2,3-diacylglucosamine and 2,3-diacylglucosamine-1-phosphate to form lipid A disaccharide, a precursor of lipid A, a phosphorylated glycolipid that anchors the lipopolysaccharide to the outer membrane of the cell.</text>
</comment>
<comment type="catalytic activity">
    <reaction evidence="10">
        <text>a lipid X + a UDP-2-N,3-O-bis[(3R)-3-hydroxyacyl]-alpha-D-glucosamine = a lipid A disaccharide + UDP + H(+)</text>
        <dbReference type="Rhea" id="RHEA:67828"/>
        <dbReference type="ChEBI" id="CHEBI:15378"/>
        <dbReference type="ChEBI" id="CHEBI:58223"/>
        <dbReference type="ChEBI" id="CHEBI:137748"/>
        <dbReference type="ChEBI" id="CHEBI:176338"/>
        <dbReference type="ChEBI" id="CHEBI:176343"/>
        <dbReference type="EC" id="2.4.1.182"/>
    </reaction>
</comment>
<dbReference type="AlphaFoldDB" id="A0A5Q0BU12"/>
<dbReference type="InterPro" id="IPR003835">
    <property type="entry name" value="Glyco_trans_19"/>
</dbReference>
<keyword evidence="7 12" id="KW-0328">Glycosyltransferase</keyword>
<dbReference type="InParanoid" id="A0A5Q0BU12"/>
<dbReference type="EC" id="2.4.1.182" evidence="3 11"/>
<dbReference type="PANTHER" id="PTHR30372:SF4">
    <property type="entry name" value="LIPID-A-DISACCHARIDE SYNTHASE, MITOCHONDRIAL-RELATED"/>
    <property type="match status" value="1"/>
</dbReference>
<dbReference type="PANTHER" id="PTHR30372">
    <property type="entry name" value="LIPID-A-DISACCHARIDE SYNTHASE"/>
    <property type="match status" value="1"/>
</dbReference>
<dbReference type="GO" id="GO:0016020">
    <property type="term" value="C:membrane"/>
    <property type="evidence" value="ECO:0007669"/>
    <property type="project" value="GOC"/>
</dbReference>
<reference evidence="12 13" key="1">
    <citation type="submission" date="2019-09" db="EMBL/GenBank/DDBJ databases">
        <title>Ecophysiology of the spiral-shaped methanotroph Methylospira mobilis as revealed by the complete genome sequence.</title>
        <authorList>
            <person name="Oshkin I.Y."/>
            <person name="Dedysh S.N."/>
            <person name="Miroshnikov K."/>
            <person name="Danilova O.V."/>
            <person name="Hakobyan A."/>
            <person name="Liesack W."/>
        </authorList>
    </citation>
    <scope>NUCLEOTIDE SEQUENCE [LARGE SCALE GENOMIC DNA]</scope>
    <source>
        <strain evidence="12 13">Shm1</strain>
    </source>
</reference>
<evidence type="ECO:0000313" key="13">
    <source>
        <dbReference type="Proteomes" id="UP000325755"/>
    </source>
</evidence>
<evidence type="ECO:0000256" key="8">
    <source>
        <dbReference type="ARBA" id="ARBA00022679"/>
    </source>
</evidence>
<accession>A0A5Q0BU12</accession>
<organism evidence="12 13">
    <name type="scientific">Candidatus Methylospira mobilis</name>
    <dbReference type="NCBI Taxonomy" id="1808979"/>
    <lineage>
        <taxon>Bacteria</taxon>
        <taxon>Pseudomonadati</taxon>
        <taxon>Pseudomonadota</taxon>
        <taxon>Gammaproteobacteria</taxon>
        <taxon>Methylococcales</taxon>
        <taxon>Methylococcaceae</taxon>
        <taxon>Candidatus Methylospira</taxon>
    </lineage>
</organism>
<evidence type="ECO:0000256" key="5">
    <source>
        <dbReference type="ARBA" id="ARBA00022516"/>
    </source>
</evidence>
<dbReference type="GO" id="GO:0009245">
    <property type="term" value="P:lipid A biosynthetic process"/>
    <property type="evidence" value="ECO:0007669"/>
    <property type="project" value="UniProtKB-UniRule"/>
</dbReference>
<evidence type="ECO:0000256" key="7">
    <source>
        <dbReference type="ARBA" id="ARBA00022676"/>
    </source>
</evidence>
<protein>
    <recommendedName>
        <fullName evidence="4 11">Lipid-A-disaccharide synthase</fullName>
        <ecNumber evidence="3 11">2.4.1.182</ecNumber>
    </recommendedName>
</protein>
<keyword evidence="13" id="KW-1185">Reference proteome</keyword>
<keyword evidence="6" id="KW-0441">Lipid A biosynthesis</keyword>
<keyword evidence="9" id="KW-0443">Lipid metabolism</keyword>
<evidence type="ECO:0000313" key="12">
    <source>
        <dbReference type="EMBL" id="QFY45156.1"/>
    </source>
</evidence>
<dbReference type="Pfam" id="PF02684">
    <property type="entry name" value="LpxB"/>
    <property type="match status" value="1"/>
</dbReference>
<dbReference type="Proteomes" id="UP000325755">
    <property type="component" value="Chromosome"/>
</dbReference>
<dbReference type="KEGG" id="mmob:F6R98_16235"/>
<comment type="similarity">
    <text evidence="2">Belongs to the LpxB family.</text>
</comment>
<dbReference type="OrthoDB" id="9801642at2"/>
<evidence type="ECO:0000256" key="3">
    <source>
        <dbReference type="ARBA" id="ARBA00012687"/>
    </source>
</evidence>
<name>A0A5Q0BU12_9GAMM</name>
<evidence type="ECO:0000256" key="11">
    <source>
        <dbReference type="NCBIfam" id="TIGR00215"/>
    </source>
</evidence>